<dbReference type="InterPro" id="IPR005116">
    <property type="entry name" value="Transp-assoc_OB_typ1"/>
</dbReference>
<keyword evidence="5" id="KW-0547">Nucleotide-binding</keyword>
<dbReference type="Gene3D" id="3.40.50.300">
    <property type="entry name" value="P-loop containing nucleotide triphosphate hydrolases"/>
    <property type="match status" value="1"/>
</dbReference>
<dbReference type="Gene3D" id="1.10.3720.10">
    <property type="entry name" value="MetI-like"/>
    <property type="match status" value="1"/>
</dbReference>
<feature type="transmembrane region" description="Helical" evidence="9">
    <location>
        <begin position="230"/>
        <end position="255"/>
    </location>
</feature>
<evidence type="ECO:0000256" key="3">
    <source>
        <dbReference type="ARBA" id="ARBA00022475"/>
    </source>
</evidence>
<dbReference type="InterPro" id="IPR003439">
    <property type="entry name" value="ABC_transporter-like_ATP-bd"/>
</dbReference>
<dbReference type="InterPro" id="IPR008995">
    <property type="entry name" value="Mo/tungstate-bd_C_term_dom"/>
</dbReference>
<name>A0AAU8RYM4_CORPS</name>
<dbReference type="InterPro" id="IPR027417">
    <property type="entry name" value="P-loop_NTPase"/>
</dbReference>
<feature type="transmembrane region" description="Helical" evidence="9">
    <location>
        <begin position="123"/>
        <end position="147"/>
    </location>
</feature>
<dbReference type="InterPro" id="IPR035906">
    <property type="entry name" value="MetI-like_sf"/>
</dbReference>
<evidence type="ECO:0000259" key="11">
    <source>
        <dbReference type="PROSITE" id="PS50928"/>
    </source>
</evidence>
<dbReference type="GO" id="GO:0055085">
    <property type="term" value="P:transmembrane transport"/>
    <property type="evidence" value="ECO:0007669"/>
    <property type="project" value="InterPro"/>
</dbReference>
<evidence type="ECO:0000313" key="12">
    <source>
        <dbReference type="EMBL" id="AJF93835.2"/>
    </source>
</evidence>
<evidence type="ECO:0000256" key="8">
    <source>
        <dbReference type="ARBA" id="ARBA00023136"/>
    </source>
</evidence>
<dbReference type="PROSITE" id="PS50893">
    <property type="entry name" value="ABC_TRANSPORTER_2"/>
    <property type="match status" value="1"/>
</dbReference>
<evidence type="ECO:0000256" key="2">
    <source>
        <dbReference type="ARBA" id="ARBA00022448"/>
    </source>
</evidence>
<evidence type="ECO:0000256" key="7">
    <source>
        <dbReference type="ARBA" id="ARBA00022989"/>
    </source>
</evidence>
<evidence type="ECO:0000256" key="6">
    <source>
        <dbReference type="ARBA" id="ARBA00022840"/>
    </source>
</evidence>
<feature type="domain" description="ABC transmembrane type-1" evidence="11">
    <location>
        <begin position="45"/>
        <end position="246"/>
    </location>
</feature>
<keyword evidence="4 9" id="KW-0812">Transmembrane</keyword>
<keyword evidence="8 9" id="KW-0472">Membrane</keyword>
<keyword evidence="6 12" id="KW-0067">ATP-binding</keyword>
<dbReference type="PANTHER" id="PTHR30183">
    <property type="entry name" value="MOLYBDENUM TRANSPORT SYSTEM PERMEASE PROTEIN MODB"/>
    <property type="match status" value="1"/>
</dbReference>
<dbReference type="CDD" id="cd06261">
    <property type="entry name" value="TM_PBP2"/>
    <property type="match status" value="1"/>
</dbReference>
<dbReference type="SMART" id="SM00382">
    <property type="entry name" value="AAA"/>
    <property type="match status" value="1"/>
</dbReference>
<keyword evidence="7 9" id="KW-1133">Transmembrane helix</keyword>
<dbReference type="PANTHER" id="PTHR30183:SF3">
    <property type="entry name" value="MOLYBDENUM TRANSPORT SYSTEM PERMEASE PROTEIN MODB"/>
    <property type="match status" value="1"/>
</dbReference>
<accession>A0AAU8RYM4</accession>
<feature type="transmembrane region" description="Helical" evidence="9">
    <location>
        <begin position="82"/>
        <end position="103"/>
    </location>
</feature>
<keyword evidence="3" id="KW-1003">Cell membrane</keyword>
<dbReference type="SUPFAM" id="SSF50331">
    <property type="entry name" value="MOP-like"/>
    <property type="match status" value="1"/>
</dbReference>
<dbReference type="Proteomes" id="UP000006465">
    <property type="component" value="Chromosome"/>
</dbReference>
<organism evidence="12 13">
    <name type="scientific">Corynebacterium pseudotuberculosis 258</name>
    <dbReference type="NCBI Taxonomy" id="1168865"/>
    <lineage>
        <taxon>Bacteria</taxon>
        <taxon>Bacillati</taxon>
        <taxon>Actinomycetota</taxon>
        <taxon>Actinomycetes</taxon>
        <taxon>Mycobacteriales</taxon>
        <taxon>Corynebacteriaceae</taxon>
        <taxon>Corynebacterium</taxon>
    </lineage>
</organism>
<feature type="transmembrane region" description="Helical" evidence="9">
    <location>
        <begin position="45"/>
        <end position="70"/>
    </location>
</feature>
<evidence type="ECO:0000256" key="1">
    <source>
        <dbReference type="ARBA" id="ARBA00004651"/>
    </source>
</evidence>
<dbReference type="SUPFAM" id="SSF161098">
    <property type="entry name" value="MetI-like"/>
    <property type="match status" value="1"/>
</dbReference>
<sequence>MPPAVVFLAALGISIIIFPLGALWYRINVTSIPEVWQQPATRELLTVTVGSALWATIICVLLGVPIALLTSSMKHSGTIVRLLVFLPLALPPVVAGLALSAAIGRRGVAAPLLELAGIHFAFTYLGVIAAHVFIALPFIVVTVDAAFRQLDKEVMYSAASIGMSRSKILRHIVLPAIRPAISTGAGLVCARSLGEFGATITFAGSLPGVTRTMPVGIYLEREINPATADVLAAILMLLALGVLIISNAGSVITWLTRPRERPTVTGSIDVATLRALTRPDEQLRGELKVTTNRGTIIFRPNVSTAIIGPNGSGKSTLLGLISGRLRGAEVFVGDTALSALPSHCRSVVALTQSPGLPPQATVTQAIMMVVNNRKRVTALLEAAGLTDLAPMRCRHLSGGQAAQVALLRALSVRPQVVLLDEPLAEVDVAQAAMWRAFFHMSSGDHTRLFVSHDPFDVSAMAHDLVVLDQGAPVARGSVDKVLTQPVNSFVSEFAGLNVLQGTVTASVDGITTLNVSGHSLVGLSDSTIAIGASAKAIFPPDAVTLALSTTDLSDTSARNHCDATVKSVTAYGAATTVVLDIGNGAVMSVPITTASARKLGIQPHSVVRYSIKTMSIRIVALAPG</sequence>
<dbReference type="GO" id="GO:0016887">
    <property type="term" value="F:ATP hydrolysis activity"/>
    <property type="evidence" value="ECO:0007669"/>
    <property type="project" value="InterPro"/>
</dbReference>
<dbReference type="EMBL" id="CP003540">
    <property type="protein sequence ID" value="AJF93835.2"/>
    <property type="molecule type" value="Genomic_DNA"/>
</dbReference>
<protein>
    <submittedName>
        <fullName evidence="12">ATP-binding cassette domain-containing protein</fullName>
    </submittedName>
</protein>
<evidence type="ECO:0000256" key="4">
    <source>
        <dbReference type="ARBA" id="ARBA00022692"/>
    </source>
</evidence>
<feature type="transmembrane region" description="Helical" evidence="9">
    <location>
        <begin position="5"/>
        <end position="25"/>
    </location>
</feature>
<dbReference type="GO" id="GO:0005524">
    <property type="term" value="F:ATP binding"/>
    <property type="evidence" value="ECO:0007669"/>
    <property type="project" value="UniProtKB-KW"/>
</dbReference>
<dbReference type="KEGG" id="coe:CP258_01950"/>
<dbReference type="Pfam" id="PF00528">
    <property type="entry name" value="BPD_transp_1"/>
    <property type="match status" value="1"/>
</dbReference>
<feature type="domain" description="ABC transporter" evidence="10">
    <location>
        <begin position="271"/>
        <end position="494"/>
    </location>
</feature>
<evidence type="ECO:0000259" key="10">
    <source>
        <dbReference type="PROSITE" id="PS50893"/>
    </source>
</evidence>
<evidence type="ECO:0000313" key="13">
    <source>
        <dbReference type="Proteomes" id="UP000006465"/>
    </source>
</evidence>
<dbReference type="AlphaFoldDB" id="A0AAU8RYM4"/>
<dbReference type="Pfam" id="PF03459">
    <property type="entry name" value="TOBE"/>
    <property type="match status" value="1"/>
</dbReference>
<dbReference type="Gene3D" id="2.40.50.100">
    <property type="match status" value="1"/>
</dbReference>
<dbReference type="GO" id="GO:0005886">
    <property type="term" value="C:plasma membrane"/>
    <property type="evidence" value="ECO:0007669"/>
    <property type="project" value="UniProtKB-SubCell"/>
</dbReference>
<dbReference type="PROSITE" id="PS50928">
    <property type="entry name" value="ABC_TM1"/>
    <property type="match status" value="1"/>
</dbReference>
<gene>
    <name evidence="12" type="ORF">CP258_01950</name>
</gene>
<comment type="subcellular location">
    <subcellularLocation>
        <location evidence="1 9">Cell membrane</location>
        <topology evidence="1 9">Multi-pass membrane protein</topology>
    </subcellularLocation>
</comment>
<dbReference type="InterPro" id="IPR000515">
    <property type="entry name" value="MetI-like"/>
</dbReference>
<evidence type="ECO:0000256" key="9">
    <source>
        <dbReference type="RuleBase" id="RU363032"/>
    </source>
</evidence>
<comment type="similarity">
    <text evidence="9">Belongs to the binding-protein-dependent transport system permease family.</text>
</comment>
<evidence type="ECO:0000256" key="5">
    <source>
        <dbReference type="ARBA" id="ARBA00022741"/>
    </source>
</evidence>
<reference evidence="12 13" key="1">
    <citation type="journal article" date="2013" name="J. Biotechnol.">
        <title>Genome sequence of Corynebacterium pseudotuberculosis biovar equi strain 258 and prediction of antigenic targets to improve biotechnological vaccine production.</title>
        <authorList>
            <person name="Soares S.C."/>
            <person name="Trost E."/>
            <person name="Ramos R.T."/>
            <person name="Carneiro A.R."/>
            <person name="Santos A.R."/>
            <person name="Pinto A.C."/>
            <person name="Barbosa E."/>
            <person name="Aburjaile F."/>
            <person name="Ali A."/>
            <person name="Diniz C.A."/>
            <person name="Hassan S.S."/>
            <person name="Fiaux K."/>
            <person name="Guimaraes L.C."/>
            <person name="Bakhtiar S.M."/>
            <person name="Pereira U."/>
            <person name="Almeida S.S."/>
            <person name="Abreu V.A."/>
            <person name="Rocha F.S."/>
            <person name="Dorella F.A."/>
            <person name="Miyoshi A."/>
            <person name="Silva A."/>
            <person name="Azevedo V."/>
            <person name="Tauch A."/>
        </authorList>
    </citation>
    <scope>NUCLEOTIDE SEQUENCE [LARGE SCALE GENOMIC DNA]</scope>
    <source>
        <strain evidence="12 13">258</strain>
    </source>
</reference>
<dbReference type="Pfam" id="PF00005">
    <property type="entry name" value="ABC_tran"/>
    <property type="match status" value="1"/>
</dbReference>
<keyword evidence="2 9" id="KW-0813">Transport</keyword>
<dbReference type="SUPFAM" id="SSF52540">
    <property type="entry name" value="P-loop containing nucleoside triphosphate hydrolases"/>
    <property type="match status" value="1"/>
</dbReference>
<dbReference type="InterPro" id="IPR003593">
    <property type="entry name" value="AAA+_ATPase"/>
</dbReference>
<proteinExistence type="inferred from homology"/>